<dbReference type="SMART" id="SM00355">
    <property type="entry name" value="ZnF_C2H2"/>
    <property type="match status" value="2"/>
</dbReference>
<dbReference type="Proteomes" id="UP000422736">
    <property type="component" value="Chromosome 5"/>
</dbReference>
<evidence type="ECO:0000256" key="6">
    <source>
        <dbReference type="SAM" id="MobiDB-lite"/>
    </source>
</evidence>
<dbReference type="SMART" id="SM00451">
    <property type="entry name" value="ZnF_U1"/>
    <property type="match status" value="2"/>
</dbReference>
<evidence type="ECO:0000256" key="2">
    <source>
        <dbReference type="ARBA" id="ARBA00022771"/>
    </source>
</evidence>
<evidence type="ECO:0000259" key="7">
    <source>
        <dbReference type="PROSITE" id="PS50076"/>
    </source>
</evidence>
<dbReference type="InterPro" id="IPR013087">
    <property type="entry name" value="Znf_C2H2_type"/>
</dbReference>
<dbReference type="PANTHER" id="PTHR44029">
    <property type="entry name" value="DNAJ HOMOLOG SUBFAMILY C MEMBER 21"/>
    <property type="match status" value="1"/>
</dbReference>
<protein>
    <submittedName>
        <fullName evidence="9">J protein JJJ1</fullName>
    </submittedName>
</protein>
<accession>A0ABX6F0U9</accession>
<dbReference type="InterPro" id="IPR036236">
    <property type="entry name" value="Znf_C2H2_sf"/>
</dbReference>
<dbReference type="CDD" id="cd06257">
    <property type="entry name" value="DnaJ"/>
    <property type="match status" value="1"/>
</dbReference>
<keyword evidence="3" id="KW-0862">Zinc</keyword>
<keyword evidence="5" id="KW-0175">Coiled coil</keyword>
<evidence type="ECO:0000256" key="4">
    <source>
        <dbReference type="PROSITE-ProRule" id="PRU00042"/>
    </source>
</evidence>
<dbReference type="InterPro" id="IPR022755">
    <property type="entry name" value="Znf_C2H2_jaz"/>
</dbReference>
<feature type="compositionally biased region" description="Low complexity" evidence="6">
    <location>
        <begin position="544"/>
        <end position="554"/>
    </location>
</feature>
<dbReference type="PROSITE" id="PS50076">
    <property type="entry name" value="DNAJ_2"/>
    <property type="match status" value="1"/>
</dbReference>
<dbReference type="Gene3D" id="3.30.160.60">
    <property type="entry name" value="Classic Zinc Finger"/>
    <property type="match status" value="1"/>
</dbReference>
<organism evidence="9 10">
    <name type="scientific">Kluyveromyces marxianus</name>
    <name type="common">Yeast</name>
    <name type="synonym">Candida kefyr</name>
    <dbReference type="NCBI Taxonomy" id="4911"/>
    <lineage>
        <taxon>Eukaryota</taxon>
        <taxon>Fungi</taxon>
        <taxon>Dikarya</taxon>
        <taxon>Ascomycota</taxon>
        <taxon>Saccharomycotina</taxon>
        <taxon>Saccharomycetes</taxon>
        <taxon>Saccharomycetales</taxon>
        <taxon>Saccharomycetaceae</taxon>
        <taxon>Kluyveromyces</taxon>
    </lineage>
</organism>
<feature type="domain" description="C2H2-type" evidence="8">
    <location>
        <begin position="346"/>
        <end position="370"/>
    </location>
</feature>
<dbReference type="InterPro" id="IPR051964">
    <property type="entry name" value="Chaperone_stress_response"/>
</dbReference>
<gene>
    <name evidence="9" type="primary">JJJ1</name>
    <name evidence="9" type="ORF">FIM1_3705</name>
</gene>
<dbReference type="Pfam" id="PF00226">
    <property type="entry name" value="DnaJ"/>
    <property type="match status" value="1"/>
</dbReference>
<dbReference type="PROSITE" id="PS50157">
    <property type="entry name" value="ZINC_FINGER_C2H2_2"/>
    <property type="match status" value="2"/>
</dbReference>
<dbReference type="InterPro" id="IPR003604">
    <property type="entry name" value="Matrin/U1-like-C_Znf_C2H2"/>
</dbReference>
<dbReference type="PROSITE" id="PS00028">
    <property type="entry name" value="ZINC_FINGER_C2H2_1"/>
    <property type="match status" value="2"/>
</dbReference>
<dbReference type="InterPro" id="IPR001623">
    <property type="entry name" value="DnaJ_domain"/>
</dbReference>
<sequence length="614" mass="71477">MKTCYYDLLGVNSDASDSELKKAYRKKALLHHPDKNRDNIEDATEAFAQIRVAYEVLSDPQERAWYDSHKDQILNDSSVYDDNIENAANVDSELTGVTTEELLRFFDAGMYSRIDDSPAGLYQIAGKIFAKLASDEVKCGKRLNIQMFSDYLDDTFESDITLDSYKKSMDRHKNSNLLFPMFGYSETSFQDLKLFYKKWGSFSTVKTFSWKDEYMYSRNYDRRTKREINKRNEKLRNQARSEYNKTVKRFVTFIKRFDKRMKEGIRKEEEEKKKHMQDALKKQINKDKLNDRATRTKDFELQDWQAIDHDRLEEMEDFYTNENGGKKTFSGAQENLKDSCEEILIYECFVCNKNFKSEKQLQNHTNTKLHKKMLRQLKYEMKQESIALGLDNISDIEDYISAPESDFNDISNERDEGTFDRESSAVSEKYAYENINEELRKVEEVLKAISTSSSDDETDMNNDNYSDSIEIEYSIDDELEDKNGKITATTSKAESKEDYEDKNELAALLESLMNEKNDDWESMSNSATKKTKNKNKGKTKKSLSKNNQSNSQKSDSVTKNDKDLIAEKYDCSTCGVLFESRNQLFAHIKAENHAAFVPNSRNSKATKLKNKKKS</sequence>
<dbReference type="InterPro" id="IPR018253">
    <property type="entry name" value="DnaJ_domain_CS"/>
</dbReference>
<keyword evidence="1" id="KW-0479">Metal-binding</keyword>
<feature type="domain" description="C2H2-type" evidence="8">
    <location>
        <begin position="569"/>
        <end position="598"/>
    </location>
</feature>
<dbReference type="SUPFAM" id="SSF57667">
    <property type="entry name" value="beta-beta-alpha zinc fingers"/>
    <property type="match status" value="1"/>
</dbReference>
<keyword evidence="10" id="KW-1185">Reference proteome</keyword>
<feature type="compositionally biased region" description="Basic residues" evidence="6">
    <location>
        <begin position="529"/>
        <end position="543"/>
    </location>
</feature>
<dbReference type="Pfam" id="PF12171">
    <property type="entry name" value="zf-C2H2_jaz"/>
    <property type="match status" value="1"/>
</dbReference>
<proteinExistence type="predicted"/>
<name>A0ABX6F0U9_KLUMA</name>
<evidence type="ECO:0000259" key="8">
    <source>
        <dbReference type="PROSITE" id="PS50157"/>
    </source>
</evidence>
<dbReference type="InterPro" id="IPR036869">
    <property type="entry name" value="J_dom_sf"/>
</dbReference>
<evidence type="ECO:0000313" key="9">
    <source>
        <dbReference type="EMBL" id="QGN16978.1"/>
    </source>
</evidence>
<evidence type="ECO:0000256" key="5">
    <source>
        <dbReference type="SAM" id="Coils"/>
    </source>
</evidence>
<keyword evidence="2 4" id="KW-0863">Zinc-finger</keyword>
<feature type="region of interest" description="Disordered" evidence="6">
    <location>
        <begin position="516"/>
        <end position="559"/>
    </location>
</feature>
<evidence type="ECO:0000313" key="10">
    <source>
        <dbReference type="Proteomes" id="UP000422736"/>
    </source>
</evidence>
<dbReference type="PRINTS" id="PR00625">
    <property type="entry name" value="JDOMAIN"/>
</dbReference>
<dbReference type="SMART" id="SM00271">
    <property type="entry name" value="DnaJ"/>
    <property type="match status" value="1"/>
</dbReference>
<reference evidence="9 10" key="1">
    <citation type="submission" date="2016-03" db="EMBL/GenBank/DDBJ databases">
        <title>How can Kluyveromyces marxianus grow so fast - potential evolutionary course in Saccharomyces Complex revealed by comparative genomics.</title>
        <authorList>
            <person name="Mo W."/>
            <person name="Lu W."/>
            <person name="Yang X."/>
            <person name="Qi J."/>
            <person name="Lv H."/>
        </authorList>
    </citation>
    <scope>NUCLEOTIDE SEQUENCE [LARGE SCALE GENOMIC DNA]</scope>
    <source>
        <strain evidence="9 10">FIM1</strain>
    </source>
</reference>
<dbReference type="SUPFAM" id="SSF46565">
    <property type="entry name" value="Chaperone J-domain"/>
    <property type="match status" value="1"/>
</dbReference>
<dbReference type="Gene3D" id="1.10.287.110">
    <property type="entry name" value="DnaJ domain"/>
    <property type="match status" value="1"/>
</dbReference>
<feature type="domain" description="J" evidence="7">
    <location>
        <begin position="4"/>
        <end position="70"/>
    </location>
</feature>
<evidence type="ECO:0000256" key="3">
    <source>
        <dbReference type="ARBA" id="ARBA00022833"/>
    </source>
</evidence>
<evidence type="ECO:0000256" key="1">
    <source>
        <dbReference type="ARBA" id="ARBA00022723"/>
    </source>
</evidence>
<dbReference type="PANTHER" id="PTHR44029:SF1">
    <property type="entry name" value="DNAJ HOMOLOG SUBFAMILY C MEMBER 21"/>
    <property type="match status" value="1"/>
</dbReference>
<dbReference type="Pfam" id="PF21884">
    <property type="entry name" value="ZUO1-like_ZHD"/>
    <property type="match status" value="1"/>
</dbReference>
<feature type="coiled-coil region" evidence="5">
    <location>
        <begin position="225"/>
        <end position="286"/>
    </location>
</feature>
<dbReference type="InterPro" id="IPR054076">
    <property type="entry name" value="ZUO1-like_ZHD"/>
</dbReference>
<dbReference type="PROSITE" id="PS00636">
    <property type="entry name" value="DNAJ_1"/>
    <property type="match status" value="1"/>
</dbReference>
<dbReference type="EMBL" id="CP015058">
    <property type="protein sequence ID" value="QGN16978.1"/>
    <property type="molecule type" value="Genomic_DNA"/>
</dbReference>